<dbReference type="AlphaFoldDB" id="A0A0V8J8X8"/>
<evidence type="ECO:0000256" key="11">
    <source>
        <dbReference type="ARBA" id="ARBA00023136"/>
    </source>
</evidence>
<dbReference type="GO" id="GO:0030288">
    <property type="term" value="C:outer membrane-bounded periplasmic space"/>
    <property type="evidence" value="ECO:0007669"/>
    <property type="project" value="TreeGrafter"/>
</dbReference>
<dbReference type="Gene3D" id="3.90.1310.40">
    <property type="match status" value="1"/>
</dbReference>
<keyword evidence="3" id="KW-0645">Protease</keyword>
<evidence type="ECO:0000256" key="10">
    <source>
        <dbReference type="ARBA" id="ARBA00022989"/>
    </source>
</evidence>
<feature type="region of interest" description="Disordered" evidence="16">
    <location>
        <begin position="806"/>
        <end position="833"/>
    </location>
</feature>
<evidence type="ECO:0000256" key="3">
    <source>
        <dbReference type="ARBA" id="ARBA00022670"/>
    </source>
</evidence>
<sequence>MSHLEVIKEKWRRFIAYLNEKKIIQAADKTYTFTWNLFLIIVVLILLGGCLAAGAGAGFLASLVKNEPVRAEATMKEEIYNYSTTSMMYFNDKSKLGNLRADLNRDEVSLKNISPFVKDAVISTEDEYFYEHEGVVPKAIIRAVIQEVTGSSNRSGGSTLTQQLIKNQILTNEVSFDRKAKEILLALRLEHFFTKGQILEAYLNIVPFGRSSSGHNVAGIQAAAQGVFGVDAKDLSLPQAAFLAGMPQNPFVYSPFTNSGDVKKDISAGTNRMKIVLKRMLTAEKITPDQYEKAIKYDVKKHFTKKKENSYEKYPYLSMEVERRSASILAAQAAKQDGKNYSTLKRKEKDEYRQNAYVQLRQKGLKIYTTINKKMYDEMEKTAKNKYLFGSPHTVRVKNDKGKWVYVQQPQEVGSILIENKTGAILSFVGGRDYNREQLNHATQALRQNGSTMKPLLAYAPAIEEGKMQPGYIIPDTPLTIGKYNPHNYDNRYHGLLSARTALAKSYNIPALRSYLMADHADAFNRLEKMGFSSIAEADKSAPSVAIGGLTHGVTVEENTNAFATFANQGKFVDAYLINKIVGKDGKVVYQHKVKPVTAYSPQTSYLILDMMRDVLKPGGTAASIPGRLNFSADWAGKTGTTSSAKDSWFVATNPNVTLGVWHGYDKPDALPAGQQHISQTLWAAFANDAYKYAPSLIAPKERFSMPSGIVRKEICGISGKLPSDLCRKAGLVTTDLFNVKYAPNSKDNSLDTGLYVIANGKKYKASDSTPKEFTKNGVMVGEELFNGVDLKEAAGVDAGDLLPDKSLPENGKAPGTVSGISVKDGKLSWSSSGESDVIGYRIYQASGTSGSFKKIGSVTSDHTSLSAPSGVLYVTAVDIAGKESSPSEKVTYGTKKQESTDKDKKKEDSKKESKKDTKEEPEKEKPKEKKPTEEKPSDKPKKPSDEQNTDKKETENPSN</sequence>
<dbReference type="InterPro" id="IPR012338">
    <property type="entry name" value="Beta-lactam/transpept-like"/>
</dbReference>
<dbReference type="InterPro" id="IPR001460">
    <property type="entry name" value="PCN-bd_Tpept"/>
</dbReference>
<dbReference type="SUPFAM" id="SSF56601">
    <property type="entry name" value="beta-lactamase/transpeptidase-like"/>
    <property type="match status" value="1"/>
</dbReference>
<dbReference type="Gene3D" id="3.40.710.10">
    <property type="entry name" value="DD-peptidase/beta-lactamase superfamily"/>
    <property type="match status" value="1"/>
</dbReference>
<evidence type="ECO:0000256" key="8">
    <source>
        <dbReference type="ARBA" id="ARBA00022960"/>
    </source>
</evidence>
<keyword evidence="11 17" id="KW-0472">Membrane</keyword>
<dbReference type="InterPro" id="IPR001264">
    <property type="entry name" value="Glyco_trans_51"/>
</dbReference>
<keyword evidence="6 17" id="KW-0812">Transmembrane</keyword>
<keyword evidence="12" id="KW-0511">Multifunctional enzyme</keyword>
<dbReference type="GO" id="GO:0008360">
    <property type="term" value="P:regulation of cell shape"/>
    <property type="evidence" value="ECO:0007669"/>
    <property type="project" value="UniProtKB-KW"/>
</dbReference>
<comment type="catalytic activity">
    <reaction evidence="15">
        <text>[GlcNAc-(1-&gt;4)-Mur2Ac(oyl-L-Ala-gamma-D-Glu-L-Lys-D-Ala-D-Ala)](n)-di-trans,octa-cis-undecaprenyl diphosphate + beta-D-GlcNAc-(1-&gt;4)-Mur2Ac(oyl-L-Ala-gamma-D-Glu-L-Lys-D-Ala-D-Ala)-di-trans,octa-cis-undecaprenyl diphosphate = [GlcNAc-(1-&gt;4)-Mur2Ac(oyl-L-Ala-gamma-D-Glu-L-Lys-D-Ala-D-Ala)](n+1)-di-trans,octa-cis-undecaprenyl diphosphate + di-trans,octa-cis-undecaprenyl diphosphate + H(+)</text>
        <dbReference type="Rhea" id="RHEA:23708"/>
        <dbReference type="Rhea" id="RHEA-COMP:9602"/>
        <dbReference type="Rhea" id="RHEA-COMP:9603"/>
        <dbReference type="ChEBI" id="CHEBI:15378"/>
        <dbReference type="ChEBI" id="CHEBI:58405"/>
        <dbReference type="ChEBI" id="CHEBI:60033"/>
        <dbReference type="ChEBI" id="CHEBI:78435"/>
        <dbReference type="EC" id="2.4.99.28"/>
    </reaction>
</comment>
<feature type="compositionally biased region" description="Basic and acidic residues" evidence="16">
    <location>
        <begin position="896"/>
        <end position="960"/>
    </location>
</feature>
<dbReference type="GO" id="GO:0008658">
    <property type="term" value="F:penicillin binding"/>
    <property type="evidence" value="ECO:0007669"/>
    <property type="project" value="InterPro"/>
</dbReference>
<feature type="transmembrane region" description="Helical" evidence="17">
    <location>
        <begin position="37"/>
        <end position="61"/>
    </location>
</feature>
<evidence type="ECO:0000256" key="16">
    <source>
        <dbReference type="SAM" id="MobiDB-lite"/>
    </source>
</evidence>
<keyword evidence="10 17" id="KW-1133">Transmembrane helix</keyword>
<dbReference type="InterPro" id="IPR013783">
    <property type="entry name" value="Ig-like_fold"/>
</dbReference>
<keyword evidence="5 20" id="KW-0808">Transferase</keyword>
<dbReference type="GO" id="GO:0071555">
    <property type="term" value="P:cell wall organization"/>
    <property type="evidence" value="ECO:0007669"/>
    <property type="project" value="UniProtKB-KW"/>
</dbReference>
<evidence type="ECO:0000256" key="17">
    <source>
        <dbReference type="SAM" id="Phobius"/>
    </source>
</evidence>
<accession>A0A0V8J8X8</accession>
<dbReference type="SUPFAM" id="SSF53955">
    <property type="entry name" value="Lysozyme-like"/>
    <property type="match status" value="1"/>
</dbReference>
<dbReference type="InterPro" id="IPR023346">
    <property type="entry name" value="Lysozyme-like_dom_sf"/>
</dbReference>
<evidence type="ECO:0000259" key="18">
    <source>
        <dbReference type="Pfam" id="PF00905"/>
    </source>
</evidence>
<feature type="domain" description="Glycosyl transferase family 51" evidence="19">
    <location>
        <begin position="95"/>
        <end position="280"/>
    </location>
</feature>
<dbReference type="PANTHER" id="PTHR32282:SF32">
    <property type="entry name" value="PENICILLIN-BINDING PROTEIN 2A"/>
    <property type="match status" value="1"/>
</dbReference>
<comment type="caution">
    <text evidence="20">The sequence shown here is derived from an EMBL/GenBank/DDBJ whole genome shotgun (WGS) entry which is preliminary data.</text>
</comment>
<keyword evidence="1" id="KW-1003">Cell membrane</keyword>
<keyword evidence="21" id="KW-1185">Reference proteome</keyword>
<name>A0A0V8J8X8_9BACL</name>
<feature type="domain" description="Penicillin-binding protein transpeptidase" evidence="18">
    <location>
        <begin position="416"/>
        <end position="655"/>
    </location>
</feature>
<reference evidence="20 21" key="1">
    <citation type="journal article" date="2014" name="Antonie Van Leeuwenhoek">
        <title>Fictibacillus enclensis sp. nov., isolated from marine sediment.</title>
        <authorList>
            <person name="Dastager S.G."/>
            <person name="Mawlankar R."/>
            <person name="Srinivasan K."/>
            <person name="Tang S.K."/>
            <person name="Lee J.C."/>
            <person name="Ramana V.V."/>
            <person name="Shouche Y.S."/>
        </authorList>
    </citation>
    <scope>NUCLEOTIDE SEQUENCE [LARGE SCALE GENOMIC DNA]</scope>
    <source>
        <strain evidence="20 21">NIO-1003</strain>
    </source>
</reference>
<evidence type="ECO:0000256" key="9">
    <source>
        <dbReference type="ARBA" id="ARBA00022984"/>
    </source>
</evidence>
<keyword evidence="8" id="KW-0133">Cell shape</keyword>
<comment type="catalytic activity">
    <reaction evidence="14">
        <text>Preferential cleavage: (Ac)2-L-Lys-D-Ala-|-D-Ala. Also transpeptidation of peptidyl-alanyl moieties that are N-acyl substituents of D-alanine.</text>
        <dbReference type="EC" id="3.4.16.4"/>
    </reaction>
</comment>
<evidence type="ECO:0000256" key="1">
    <source>
        <dbReference type="ARBA" id="ARBA00022475"/>
    </source>
</evidence>
<keyword evidence="9" id="KW-0573">Peptidoglycan synthesis</keyword>
<evidence type="ECO:0000256" key="7">
    <source>
        <dbReference type="ARBA" id="ARBA00022801"/>
    </source>
</evidence>
<keyword evidence="4" id="KW-0328">Glycosyltransferase</keyword>
<keyword evidence="7" id="KW-0378">Hydrolase</keyword>
<dbReference type="InterPro" id="IPR036950">
    <property type="entry name" value="PBP_transglycosylase"/>
</dbReference>
<dbReference type="Pfam" id="PF00912">
    <property type="entry name" value="Transgly"/>
    <property type="match status" value="1"/>
</dbReference>
<evidence type="ECO:0000313" key="20">
    <source>
        <dbReference type="EMBL" id="KSU83634.1"/>
    </source>
</evidence>
<evidence type="ECO:0000256" key="14">
    <source>
        <dbReference type="ARBA" id="ARBA00034000"/>
    </source>
</evidence>
<dbReference type="PANTHER" id="PTHR32282">
    <property type="entry name" value="BINDING PROTEIN TRANSPEPTIDASE, PUTATIVE-RELATED"/>
    <property type="match status" value="1"/>
</dbReference>
<dbReference type="GO" id="GO:0009252">
    <property type="term" value="P:peptidoglycan biosynthetic process"/>
    <property type="evidence" value="ECO:0007669"/>
    <property type="project" value="UniProtKB-KW"/>
</dbReference>
<dbReference type="GO" id="GO:0008955">
    <property type="term" value="F:peptidoglycan glycosyltransferase activity"/>
    <property type="evidence" value="ECO:0007669"/>
    <property type="project" value="UniProtKB-EC"/>
</dbReference>
<protein>
    <submittedName>
        <fullName evidence="20">Peptidoglycan glycosyltransferase</fullName>
    </submittedName>
</protein>
<gene>
    <name evidence="20" type="ORF">AS030_13900</name>
</gene>
<dbReference type="InterPro" id="IPR050396">
    <property type="entry name" value="Glycosyltr_51/Transpeptidase"/>
</dbReference>
<evidence type="ECO:0000259" key="19">
    <source>
        <dbReference type="Pfam" id="PF00912"/>
    </source>
</evidence>
<dbReference type="Gene3D" id="2.60.40.10">
    <property type="entry name" value="Immunoglobulins"/>
    <property type="match status" value="1"/>
</dbReference>
<dbReference type="EMBL" id="LNQN01000002">
    <property type="protein sequence ID" value="KSU83634.1"/>
    <property type="molecule type" value="Genomic_DNA"/>
</dbReference>
<evidence type="ECO:0000256" key="15">
    <source>
        <dbReference type="ARBA" id="ARBA00049902"/>
    </source>
</evidence>
<evidence type="ECO:0000256" key="6">
    <source>
        <dbReference type="ARBA" id="ARBA00022692"/>
    </source>
</evidence>
<dbReference type="RefSeq" id="WP_061972472.1">
    <property type="nucleotide sequence ID" value="NZ_FMAV01000002.1"/>
</dbReference>
<evidence type="ECO:0000313" key="21">
    <source>
        <dbReference type="Proteomes" id="UP000054099"/>
    </source>
</evidence>
<evidence type="ECO:0000256" key="5">
    <source>
        <dbReference type="ARBA" id="ARBA00022679"/>
    </source>
</evidence>
<keyword evidence="2" id="KW-0121">Carboxypeptidase</keyword>
<evidence type="ECO:0000256" key="2">
    <source>
        <dbReference type="ARBA" id="ARBA00022645"/>
    </source>
</evidence>
<evidence type="ECO:0000256" key="13">
    <source>
        <dbReference type="ARBA" id="ARBA00023316"/>
    </source>
</evidence>
<dbReference type="OrthoDB" id="9766909at2"/>
<dbReference type="Gene3D" id="1.10.3810.10">
    <property type="entry name" value="Biosynthetic peptidoglycan transglycosylase-like"/>
    <property type="match status" value="1"/>
</dbReference>
<dbReference type="GO" id="GO:0009002">
    <property type="term" value="F:serine-type D-Ala-D-Ala carboxypeptidase activity"/>
    <property type="evidence" value="ECO:0007669"/>
    <property type="project" value="UniProtKB-EC"/>
</dbReference>
<proteinExistence type="predicted"/>
<evidence type="ECO:0000256" key="4">
    <source>
        <dbReference type="ARBA" id="ARBA00022676"/>
    </source>
</evidence>
<dbReference type="GO" id="GO:0006508">
    <property type="term" value="P:proteolysis"/>
    <property type="evidence" value="ECO:0007669"/>
    <property type="project" value="UniProtKB-KW"/>
</dbReference>
<dbReference type="Pfam" id="PF00905">
    <property type="entry name" value="Transpeptidase"/>
    <property type="match status" value="1"/>
</dbReference>
<dbReference type="Proteomes" id="UP000054099">
    <property type="component" value="Unassembled WGS sequence"/>
</dbReference>
<organism evidence="20 21">
    <name type="scientific">Fictibacillus enclensis</name>
    <dbReference type="NCBI Taxonomy" id="1017270"/>
    <lineage>
        <taxon>Bacteria</taxon>
        <taxon>Bacillati</taxon>
        <taxon>Bacillota</taxon>
        <taxon>Bacilli</taxon>
        <taxon>Bacillales</taxon>
        <taxon>Fictibacillaceae</taxon>
        <taxon>Fictibacillus</taxon>
    </lineage>
</organism>
<keyword evidence="13" id="KW-0961">Cell wall biogenesis/degradation</keyword>
<feature type="region of interest" description="Disordered" evidence="16">
    <location>
        <begin position="885"/>
        <end position="960"/>
    </location>
</feature>
<evidence type="ECO:0000256" key="12">
    <source>
        <dbReference type="ARBA" id="ARBA00023268"/>
    </source>
</evidence>